<gene>
    <name evidence="1" type="ORF">PGTUg99_013351</name>
</gene>
<dbReference type="AlphaFoldDB" id="A0A5B0RMA9"/>
<evidence type="ECO:0000313" key="2">
    <source>
        <dbReference type="Proteomes" id="UP000325313"/>
    </source>
</evidence>
<sequence>MKTACKKDGCQLINMSTLDHLQTRLDIFYLELRTRCFAIIISLADKTFSTFPCLLVPFHWKSYNQKQPEGTSNSVPIISQTNTRRFRRSSLNRLLDRLVRREIPVAQREVVAGVVIVSGLVLRHLGLSFSKNIVL</sequence>
<organism evidence="1 2">
    <name type="scientific">Puccinia graminis f. sp. tritici</name>
    <dbReference type="NCBI Taxonomy" id="56615"/>
    <lineage>
        <taxon>Eukaryota</taxon>
        <taxon>Fungi</taxon>
        <taxon>Dikarya</taxon>
        <taxon>Basidiomycota</taxon>
        <taxon>Pucciniomycotina</taxon>
        <taxon>Pucciniomycetes</taxon>
        <taxon>Pucciniales</taxon>
        <taxon>Pucciniaceae</taxon>
        <taxon>Puccinia</taxon>
    </lineage>
</organism>
<accession>A0A5B0RMA9</accession>
<name>A0A5B0RMA9_PUCGR</name>
<dbReference type="EMBL" id="VDEP01000173">
    <property type="protein sequence ID" value="KAA1126023.1"/>
    <property type="molecule type" value="Genomic_DNA"/>
</dbReference>
<evidence type="ECO:0000313" key="1">
    <source>
        <dbReference type="EMBL" id="KAA1126023.1"/>
    </source>
</evidence>
<comment type="caution">
    <text evidence="1">The sequence shown here is derived from an EMBL/GenBank/DDBJ whole genome shotgun (WGS) entry which is preliminary data.</text>
</comment>
<protein>
    <submittedName>
        <fullName evidence="1">Uncharacterized protein</fullName>
    </submittedName>
</protein>
<proteinExistence type="predicted"/>
<reference evidence="1 2" key="1">
    <citation type="submission" date="2019-05" db="EMBL/GenBank/DDBJ databases">
        <title>Emergence of the Ug99 lineage of the wheat stem rust pathogen through somatic hybridization.</title>
        <authorList>
            <person name="Li F."/>
            <person name="Upadhyaya N.M."/>
            <person name="Sperschneider J."/>
            <person name="Matny O."/>
            <person name="Nguyen-Phuc H."/>
            <person name="Mago R."/>
            <person name="Raley C."/>
            <person name="Miller M.E."/>
            <person name="Silverstein K.A.T."/>
            <person name="Henningsen E."/>
            <person name="Hirsch C.D."/>
            <person name="Visser B."/>
            <person name="Pretorius Z.A."/>
            <person name="Steffenson B.J."/>
            <person name="Schwessinger B."/>
            <person name="Dodds P.N."/>
            <person name="Figueroa M."/>
        </authorList>
    </citation>
    <scope>NUCLEOTIDE SEQUENCE [LARGE SCALE GENOMIC DNA]</scope>
    <source>
        <strain evidence="1 2">Ug99</strain>
    </source>
</reference>
<dbReference type="Proteomes" id="UP000325313">
    <property type="component" value="Unassembled WGS sequence"/>
</dbReference>